<evidence type="ECO:0000256" key="3">
    <source>
        <dbReference type="ARBA" id="ARBA00022833"/>
    </source>
</evidence>
<dbReference type="InterPro" id="IPR013083">
    <property type="entry name" value="Znf_RING/FYVE/PHD"/>
</dbReference>
<dbReference type="GO" id="GO:0008270">
    <property type="term" value="F:zinc ion binding"/>
    <property type="evidence" value="ECO:0007669"/>
    <property type="project" value="UniProtKB-KW"/>
</dbReference>
<keyword evidence="1" id="KW-0479">Metal-binding</keyword>
<dbReference type="Gene3D" id="2.130.10.10">
    <property type="entry name" value="YVTN repeat-like/Quinoprotein amine dehydrogenase"/>
    <property type="match status" value="1"/>
</dbReference>
<dbReference type="SUPFAM" id="SSF101898">
    <property type="entry name" value="NHL repeat"/>
    <property type="match status" value="1"/>
</dbReference>
<feature type="compositionally biased region" description="Polar residues" evidence="5">
    <location>
        <begin position="81"/>
        <end position="91"/>
    </location>
</feature>
<dbReference type="Gene3D" id="3.30.40.10">
    <property type="entry name" value="Zinc/RING finger domain, C3HC4 (zinc finger)"/>
    <property type="match status" value="1"/>
</dbReference>
<dbReference type="InterPro" id="IPR017907">
    <property type="entry name" value="Znf_RING_CS"/>
</dbReference>
<proteinExistence type="predicted"/>
<evidence type="ECO:0000259" key="6">
    <source>
        <dbReference type="PROSITE" id="PS50089"/>
    </source>
</evidence>
<sequence length="434" mass="46036">MFVVDGVYTSLHSTYFLGTVADEMDGSKLQGLLCPMCFDILTTATTLKCGHFFCNSCIDANSEQKDDGGPVCLLCREENLTSGSTGSGQMKSSEKESAAGQSGADDLLGMDNLNLGKEAATSADKQNAKASAADGVKKTGDQPEAASSKSAIPGDVGDNAAKVVTVVQIPRRSCNVNGMAAQSKDSVVVGFGWDGKGSDCFSVSGDKTQHLKAAVGNVCDITFLSDGKSVVSLGNNTGRVYDLDGTQTDTKYTFIQGLGHACLCTDQQDNVYVVNGNPSIYIFKGNTKDPHTVVPTGEILPLQVCVTKTGVMITSTCNFTRGRITVYDKTGSAGSSIVAAGSDNDEDNEDGECLYAAVDDQDRVLIARVRRWSSVVSLTRYSLEGTKLVEEVAFGDVTIPHQIDMACWCYIVTVTPKMVVFANDCFLSFIELPE</sequence>
<evidence type="ECO:0000313" key="8">
    <source>
        <dbReference type="Proteomes" id="UP000007110"/>
    </source>
</evidence>
<dbReference type="KEGG" id="spu:100890383"/>
<feature type="region of interest" description="Disordered" evidence="5">
    <location>
        <begin position="81"/>
        <end position="103"/>
    </location>
</feature>
<protein>
    <recommendedName>
        <fullName evidence="6">RING-type domain-containing protein</fullName>
    </recommendedName>
</protein>
<keyword evidence="2 4" id="KW-0863">Zinc-finger</keyword>
<evidence type="ECO:0000256" key="1">
    <source>
        <dbReference type="ARBA" id="ARBA00022723"/>
    </source>
</evidence>
<organism evidence="7 8">
    <name type="scientific">Strongylocentrotus purpuratus</name>
    <name type="common">Purple sea urchin</name>
    <dbReference type="NCBI Taxonomy" id="7668"/>
    <lineage>
        <taxon>Eukaryota</taxon>
        <taxon>Metazoa</taxon>
        <taxon>Echinodermata</taxon>
        <taxon>Eleutherozoa</taxon>
        <taxon>Echinozoa</taxon>
        <taxon>Echinoidea</taxon>
        <taxon>Euechinoidea</taxon>
        <taxon>Echinacea</taxon>
        <taxon>Camarodonta</taxon>
        <taxon>Echinidea</taxon>
        <taxon>Strongylocentrotidae</taxon>
        <taxon>Strongylocentrotus</taxon>
    </lineage>
</organism>
<dbReference type="OrthoDB" id="9049620at2759"/>
<evidence type="ECO:0000256" key="5">
    <source>
        <dbReference type="SAM" id="MobiDB-lite"/>
    </source>
</evidence>
<dbReference type="AlphaFoldDB" id="A0A7M7NR04"/>
<dbReference type="RefSeq" id="XP_030840164.1">
    <property type="nucleotide sequence ID" value="XM_030984304.1"/>
</dbReference>
<dbReference type="SMART" id="SM00184">
    <property type="entry name" value="RING"/>
    <property type="match status" value="1"/>
</dbReference>
<evidence type="ECO:0000313" key="7">
    <source>
        <dbReference type="EnsemblMetazoa" id="XP_030840164"/>
    </source>
</evidence>
<reference evidence="8" key="1">
    <citation type="submission" date="2015-02" db="EMBL/GenBank/DDBJ databases">
        <title>Genome sequencing for Strongylocentrotus purpuratus.</title>
        <authorList>
            <person name="Murali S."/>
            <person name="Liu Y."/>
            <person name="Vee V."/>
            <person name="English A."/>
            <person name="Wang M."/>
            <person name="Skinner E."/>
            <person name="Han Y."/>
            <person name="Muzny D.M."/>
            <person name="Worley K.C."/>
            <person name="Gibbs R.A."/>
        </authorList>
    </citation>
    <scope>NUCLEOTIDE SEQUENCE</scope>
</reference>
<dbReference type="Pfam" id="PF13923">
    <property type="entry name" value="zf-C3HC4_2"/>
    <property type="match status" value="1"/>
</dbReference>
<dbReference type="SUPFAM" id="SSF57850">
    <property type="entry name" value="RING/U-box"/>
    <property type="match status" value="1"/>
</dbReference>
<keyword evidence="3" id="KW-0862">Zinc</keyword>
<dbReference type="InterPro" id="IPR047153">
    <property type="entry name" value="TRIM45/56/19-like"/>
</dbReference>
<dbReference type="InterPro" id="IPR015943">
    <property type="entry name" value="WD40/YVTN_repeat-like_dom_sf"/>
</dbReference>
<dbReference type="PROSITE" id="PS00518">
    <property type="entry name" value="ZF_RING_1"/>
    <property type="match status" value="1"/>
</dbReference>
<dbReference type="EnsemblMetazoa" id="XM_030984304">
    <property type="protein sequence ID" value="XP_030840164"/>
    <property type="gene ID" value="LOC100890383"/>
</dbReference>
<dbReference type="InParanoid" id="A0A7M7NR04"/>
<dbReference type="PROSITE" id="PS50089">
    <property type="entry name" value="ZF_RING_2"/>
    <property type="match status" value="1"/>
</dbReference>
<dbReference type="InterPro" id="IPR001841">
    <property type="entry name" value="Znf_RING"/>
</dbReference>
<keyword evidence="8" id="KW-1185">Reference proteome</keyword>
<accession>A0A7M7NR04</accession>
<dbReference type="GeneID" id="100890383"/>
<name>A0A7M7NR04_STRPU</name>
<dbReference type="Proteomes" id="UP000007110">
    <property type="component" value="Unassembled WGS sequence"/>
</dbReference>
<dbReference type="PANTHER" id="PTHR25462:SF229">
    <property type="entry name" value="TRANSCRIPTION INTERMEDIARY FACTOR 1-BETA"/>
    <property type="match status" value="1"/>
</dbReference>
<evidence type="ECO:0000256" key="2">
    <source>
        <dbReference type="ARBA" id="ARBA00022771"/>
    </source>
</evidence>
<reference evidence="7" key="2">
    <citation type="submission" date="2021-01" db="UniProtKB">
        <authorList>
            <consortium name="EnsemblMetazoa"/>
        </authorList>
    </citation>
    <scope>IDENTIFICATION</scope>
</reference>
<feature type="domain" description="RING-type" evidence="6">
    <location>
        <begin position="34"/>
        <end position="76"/>
    </location>
</feature>
<feature type="region of interest" description="Disordered" evidence="5">
    <location>
        <begin position="120"/>
        <end position="154"/>
    </location>
</feature>
<evidence type="ECO:0000256" key="4">
    <source>
        <dbReference type="PROSITE-ProRule" id="PRU00175"/>
    </source>
</evidence>
<dbReference type="PANTHER" id="PTHR25462">
    <property type="entry name" value="BONUS, ISOFORM C-RELATED"/>
    <property type="match status" value="1"/>
</dbReference>